<sequence>MVSFLSVSLYGLAAVAGLAGALPGLPKRIHERRAGSTSDSNVVGYETETQVVTRTIYKSTSGHVTPTSSGASYYTSTVTINGMQYTMCPVKDNSDLHERGHGYHNGAFLTLYCSLNFHLGPCFDTYCHRKHDNCNLVRSHLYLEKLYAVVEPQQFSFKFFIAGCFNSIRFSKHAYGNEDFTAVKLRCSLRQPEYPVEWEASVVNYCAYK</sequence>
<feature type="chain" id="PRO_5018235691" description="Cyanovirin-N domain-containing protein" evidence="1">
    <location>
        <begin position="21"/>
        <end position="209"/>
    </location>
</feature>
<comment type="caution">
    <text evidence="2">The sequence shown here is derived from an EMBL/GenBank/DDBJ whole genome shotgun (WGS) entry which is preliminary data.</text>
</comment>
<protein>
    <recommendedName>
        <fullName evidence="4">Cyanovirin-N domain-containing protein</fullName>
    </recommendedName>
</protein>
<organism evidence="2 3">
    <name type="scientific">Hortaea werneckii</name>
    <name type="common">Black yeast</name>
    <name type="synonym">Cladosporium werneckii</name>
    <dbReference type="NCBI Taxonomy" id="91943"/>
    <lineage>
        <taxon>Eukaryota</taxon>
        <taxon>Fungi</taxon>
        <taxon>Dikarya</taxon>
        <taxon>Ascomycota</taxon>
        <taxon>Pezizomycotina</taxon>
        <taxon>Dothideomycetes</taxon>
        <taxon>Dothideomycetidae</taxon>
        <taxon>Mycosphaerellales</taxon>
        <taxon>Teratosphaeriaceae</taxon>
        <taxon>Hortaea</taxon>
    </lineage>
</organism>
<feature type="signal peptide" evidence="1">
    <location>
        <begin position="1"/>
        <end position="20"/>
    </location>
</feature>
<accession>A0A3M7E2I0</accession>
<keyword evidence="1" id="KW-0732">Signal</keyword>
<name>A0A3M7E2I0_HORWE</name>
<dbReference type="OrthoDB" id="3835989at2759"/>
<proteinExistence type="predicted"/>
<evidence type="ECO:0000313" key="3">
    <source>
        <dbReference type="Proteomes" id="UP000269276"/>
    </source>
</evidence>
<dbReference type="Proteomes" id="UP000269276">
    <property type="component" value="Unassembled WGS sequence"/>
</dbReference>
<reference evidence="2 3" key="1">
    <citation type="journal article" date="2018" name="BMC Genomics">
        <title>Genomic evidence for intraspecific hybridization in a clonal and extremely halotolerant yeast.</title>
        <authorList>
            <person name="Gostincar C."/>
            <person name="Stajich J.E."/>
            <person name="Zupancic J."/>
            <person name="Zalar P."/>
            <person name="Gunde-Cimerman N."/>
        </authorList>
    </citation>
    <scope>NUCLEOTIDE SEQUENCE [LARGE SCALE GENOMIC DNA]</scope>
    <source>
        <strain evidence="2 3">EXF-2682</strain>
    </source>
</reference>
<dbReference type="EMBL" id="QWIP01000160">
    <property type="protein sequence ID" value="RMY70901.1"/>
    <property type="molecule type" value="Genomic_DNA"/>
</dbReference>
<dbReference type="AlphaFoldDB" id="A0A3M7E2I0"/>
<evidence type="ECO:0000256" key="1">
    <source>
        <dbReference type="SAM" id="SignalP"/>
    </source>
</evidence>
<evidence type="ECO:0008006" key="4">
    <source>
        <dbReference type="Google" id="ProtNLM"/>
    </source>
</evidence>
<dbReference type="VEuPathDB" id="FungiDB:BTJ68_08986"/>
<evidence type="ECO:0000313" key="2">
    <source>
        <dbReference type="EMBL" id="RMY70901.1"/>
    </source>
</evidence>
<gene>
    <name evidence="2" type="ORF">D0863_05507</name>
</gene>